<dbReference type="EMBL" id="FNVS01000001">
    <property type="protein sequence ID" value="SEF41503.1"/>
    <property type="molecule type" value="Genomic_DNA"/>
</dbReference>
<evidence type="ECO:0000313" key="3">
    <source>
        <dbReference type="Proteomes" id="UP000236725"/>
    </source>
</evidence>
<comment type="caution">
    <text evidence="2">The sequence shown here is derived from an EMBL/GenBank/DDBJ whole genome shotgun (WGS) entry which is preliminary data.</text>
</comment>
<dbReference type="RefSeq" id="WP_234999256.1">
    <property type="nucleotide sequence ID" value="NZ_FNVS01000001.1"/>
</dbReference>
<feature type="chain" id="PRO_5034077555" description="Beta-galactosidase trimerisation domain-containing protein" evidence="1">
    <location>
        <begin position="25"/>
        <end position="741"/>
    </location>
</feature>
<proteinExistence type="predicted"/>
<keyword evidence="1" id="KW-0732">Signal</keyword>
<dbReference type="AlphaFoldDB" id="A0A8G2BTJ7"/>
<dbReference type="Proteomes" id="UP000236725">
    <property type="component" value="Unassembled WGS sequence"/>
</dbReference>
<dbReference type="PROSITE" id="PS51257">
    <property type="entry name" value="PROKAR_LIPOPROTEIN"/>
    <property type="match status" value="1"/>
</dbReference>
<feature type="signal peptide" evidence="1">
    <location>
        <begin position="1"/>
        <end position="24"/>
    </location>
</feature>
<evidence type="ECO:0000256" key="1">
    <source>
        <dbReference type="SAM" id="SignalP"/>
    </source>
</evidence>
<accession>A0A8G2BTJ7</accession>
<reference evidence="2 3" key="1">
    <citation type="submission" date="2016-10" db="EMBL/GenBank/DDBJ databases">
        <authorList>
            <person name="Varghese N."/>
            <person name="Submissions S."/>
        </authorList>
    </citation>
    <scope>NUCLEOTIDE SEQUENCE [LARGE SCALE GENOMIC DNA]</scope>
    <source>
        <strain evidence="2 3">DSM 29073</strain>
    </source>
</reference>
<protein>
    <recommendedName>
        <fullName evidence="4">Beta-galactosidase trimerisation domain-containing protein</fullName>
    </recommendedName>
</protein>
<gene>
    <name evidence="2" type="ORF">SAMN05444001_10186</name>
</gene>
<organism evidence="2 3">
    <name type="scientific">Parabacteroides chinchillae</name>
    <dbReference type="NCBI Taxonomy" id="871327"/>
    <lineage>
        <taxon>Bacteria</taxon>
        <taxon>Pseudomonadati</taxon>
        <taxon>Bacteroidota</taxon>
        <taxon>Bacteroidia</taxon>
        <taxon>Bacteroidales</taxon>
        <taxon>Tannerellaceae</taxon>
        <taxon>Parabacteroides</taxon>
    </lineage>
</organism>
<keyword evidence="3" id="KW-1185">Reference proteome</keyword>
<evidence type="ECO:0000313" key="2">
    <source>
        <dbReference type="EMBL" id="SEF41503.1"/>
    </source>
</evidence>
<sequence>MKTNVKKVLTCCALLSFIASGCQSGQKAVENQTEKRERTAFQTGQPWKPTTDTRADVAIVYGVGGNPSEKRANMTFEERVQSWRDKGYTTHFMTGIAWGEYQDYFTGEWDGKWHLDEGQVTMKGDTIWHGHMVPYIVPSMNFIEYMKERHIKRVIDAGIDAIYLEEPEFWARAGYSDAFKREWKDYYGFDWRPQHESAENTYLSNKLKYHLYYRALNECFTYAKEYGKSKGMDVRCYVPTHSLVNYSQWQIVSPEASLASLPCVDGYIAQVWTGTSREPNYFNGVAKERVFETAFLEYGCMESMTAPTGRKVFFLTDPIEDWPRDWADYKKNYQATFTAKLLYPNNNNYEVMPWPDRIYEGLYRTSANSEEKALIPRFYSTQMQVMINSLNDMPLSDNKVSGSSGISVLMANSLMFQRAPQPVAGYDDPQLSNFYGQALPFLKRGVPVHLLHLENVSYPETWKDTKVLLMSYSNMKPLDKEVHEHIADWVKNGGVLVYSTRDTDPFQNVQEWWNTGENKYKTPSEHLFQEMGIAKDAKEGEYVCGKGTVYVIRKDPKEFVLAANSDADFVATVKNLYEQKANAGTLEFKNSFSLSRGNYDLVSVLDESVSNEPYVLKGTLIDLFDPKLPVLSEKVVNPGEQAYIYNVGRVANPETPQILAAAARAYDEKADKGSYSFVAKSPINTTNVMRVLLPAAPKSAVFTDAKGNEIKEATCEWDETSKTCLLGFENNPEGVKVSLKW</sequence>
<evidence type="ECO:0008006" key="4">
    <source>
        <dbReference type="Google" id="ProtNLM"/>
    </source>
</evidence>
<name>A0A8G2BTJ7_9BACT</name>